<proteinExistence type="predicted"/>
<reference evidence="2" key="1">
    <citation type="submission" date="2025-08" db="UniProtKB">
        <authorList>
            <consortium name="Ensembl"/>
        </authorList>
    </citation>
    <scope>IDENTIFICATION</scope>
</reference>
<sequence>LYSAEIRGGSRDRMEHAPPPPKKSSYTCSKSVLIVYSREAAASPLIGRGSDLWPRSRRRPPFSCAKTATESLMSADLASINTRDPGSAPQVRAGRGLAFFFFKKKHKLLMCVREMDTGGKKKKVNAF</sequence>
<name>A0A3Q3LC57_9TELE</name>
<evidence type="ECO:0000256" key="1">
    <source>
        <dbReference type="SAM" id="MobiDB-lite"/>
    </source>
</evidence>
<evidence type="ECO:0000313" key="3">
    <source>
        <dbReference type="Proteomes" id="UP000261640"/>
    </source>
</evidence>
<accession>A0A3Q3LC57</accession>
<keyword evidence="3" id="KW-1185">Reference proteome</keyword>
<dbReference type="AlphaFoldDB" id="A0A3Q3LC57"/>
<dbReference type="Ensembl" id="ENSMAMT00000007281.2">
    <property type="protein sequence ID" value="ENSMAMP00000007084.2"/>
    <property type="gene ID" value="ENSMAMG00000004829.2"/>
</dbReference>
<protein>
    <submittedName>
        <fullName evidence="2">Uncharacterized protein</fullName>
    </submittedName>
</protein>
<evidence type="ECO:0000313" key="2">
    <source>
        <dbReference type="Ensembl" id="ENSMAMP00000007084.2"/>
    </source>
</evidence>
<reference evidence="2" key="2">
    <citation type="submission" date="2025-09" db="UniProtKB">
        <authorList>
            <consortium name="Ensembl"/>
        </authorList>
    </citation>
    <scope>IDENTIFICATION</scope>
</reference>
<feature type="region of interest" description="Disordered" evidence="1">
    <location>
        <begin position="1"/>
        <end position="25"/>
    </location>
</feature>
<organism evidence="2 3">
    <name type="scientific">Mastacembelus armatus</name>
    <name type="common">zig-zag eel</name>
    <dbReference type="NCBI Taxonomy" id="205130"/>
    <lineage>
        <taxon>Eukaryota</taxon>
        <taxon>Metazoa</taxon>
        <taxon>Chordata</taxon>
        <taxon>Craniata</taxon>
        <taxon>Vertebrata</taxon>
        <taxon>Euteleostomi</taxon>
        <taxon>Actinopterygii</taxon>
        <taxon>Neopterygii</taxon>
        <taxon>Teleostei</taxon>
        <taxon>Neoteleostei</taxon>
        <taxon>Acanthomorphata</taxon>
        <taxon>Anabantaria</taxon>
        <taxon>Synbranchiformes</taxon>
        <taxon>Mastacembelidae</taxon>
        <taxon>Mastacembelus</taxon>
    </lineage>
</organism>
<dbReference type="InParanoid" id="A0A3Q3LC57"/>
<dbReference type="Proteomes" id="UP000261640">
    <property type="component" value="Unplaced"/>
</dbReference>